<comment type="caution">
    <text evidence="4">The sequence shown here is derived from an EMBL/GenBank/DDBJ whole genome shotgun (WGS) entry which is preliminary data.</text>
</comment>
<evidence type="ECO:0000256" key="1">
    <source>
        <dbReference type="ARBA" id="ARBA00010050"/>
    </source>
</evidence>
<dbReference type="GO" id="GO:0006886">
    <property type="term" value="P:intracellular protein transport"/>
    <property type="evidence" value="ECO:0007669"/>
    <property type="project" value="InterPro"/>
</dbReference>
<dbReference type="GO" id="GO:0035494">
    <property type="term" value="P:SNARE complex disassembly"/>
    <property type="evidence" value="ECO:0007669"/>
    <property type="project" value="TreeGrafter"/>
</dbReference>
<accession>A0A835D811</accession>
<dbReference type="GO" id="GO:0019905">
    <property type="term" value="F:syntaxin binding"/>
    <property type="evidence" value="ECO:0007669"/>
    <property type="project" value="TreeGrafter"/>
</dbReference>
<dbReference type="InterPro" id="IPR011990">
    <property type="entry name" value="TPR-like_helical_dom_sf"/>
</dbReference>
<dbReference type="Pfam" id="PF14938">
    <property type="entry name" value="SNAP"/>
    <property type="match status" value="2"/>
</dbReference>
<dbReference type="GO" id="GO:0005483">
    <property type="term" value="F:soluble NSF attachment protein activity"/>
    <property type="evidence" value="ECO:0007669"/>
    <property type="project" value="TreeGrafter"/>
</dbReference>
<dbReference type="PANTHER" id="PTHR13768:SF8">
    <property type="entry name" value="ALPHA-SOLUBLE NSF ATTACHMENT PROTEIN"/>
    <property type="match status" value="1"/>
</dbReference>
<reference evidence="4 5" key="1">
    <citation type="submission" date="2020-04" db="EMBL/GenBank/DDBJ databases">
        <title>Plant Genome Project.</title>
        <authorList>
            <person name="Zhang R.-G."/>
        </authorList>
    </citation>
    <scope>NUCLEOTIDE SEQUENCE [LARGE SCALE GENOMIC DNA]</scope>
    <source>
        <strain evidence="4">YNK0</strain>
        <tissue evidence="4">Leaf</tissue>
    </source>
</reference>
<comment type="similarity">
    <text evidence="1">Belongs to the SNAP family.</text>
</comment>
<organism evidence="4 5">
    <name type="scientific">Tetracentron sinense</name>
    <name type="common">Spur-leaf</name>
    <dbReference type="NCBI Taxonomy" id="13715"/>
    <lineage>
        <taxon>Eukaryota</taxon>
        <taxon>Viridiplantae</taxon>
        <taxon>Streptophyta</taxon>
        <taxon>Embryophyta</taxon>
        <taxon>Tracheophyta</taxon>
        <taxon>Spermatophyta</taxon>
        <taxon>Magnoliopsida</taxon>
        <taxon>Trochodendrales</taxon>
        <taxon>Trochodendraceae</taxon>
        <taxon>Tetracentron</taxon>
    </lineage>
</organism>
<protein>
    <submittedName>
        <fullName evidence="4">Uncharacterized protein</fullName>
    </submittedName>
</protein>
<keyword evidence="5" id="KW-1185">Reference proteome</keyword>
<keyword evidence="2" id="KW-0813">Transport</keyword>
<dbReference type="SUPFAM" id="SSF48452">
    <property type="entry name" value="TPR-like"/>
    <property type="match status" value="1"/>
</dbReference>
<dbReference type="Gene3D" id="1.25.40.10">
    <property type="entry name" value="Tetratricopeptide repeat domain"/>
    <property type="match status" value="2"/>
</dbReference>
<proteinExistence type="inferred from homology"/>
<name>A0A835D811_TETSI</name>
<gene>
    <name evidence="4" type="ORF">HHK36_020051</name>
</gene>
<dbReference type="AlphaFoldDB" id="A0A835D811"/>
<dbReference type="Proteomes" id="UP000655225">
    <property type="component" value="Unassembled WGS sequence"/>
</dbReference>
<dbReference type="GO" id="GO:0031201">
    <property type="term" value="C:SNARE complex"/>
    <property type="evidence" value="ECO:0007669"/>
    <property type="project" value="TreeGrafter"/>
</dbReference>
<evidence type="ECO:0000313" key="5">
    <source>
        <dbReference type="Proteomes" id="UP000655225"/>
    </source>
</evidence>
<evidence type="ECO:0000256" key="2">
    <source>
        <dbReference type="ARBA" id="ARBA00022448"/>
    </source>
</evidence>
<dbReference type="PANTHER" id="PTHR13768">
    <property type="entry name" value="SOLUBLE NSF ATTACHMENT PROTEIN SNAP"/>
    <property type="match status" value="1"/>
</dbReference>
<dbReference type="InterPro" id="IPR000744">
    <property type="entry name" value="NSF_attach"/>
</dbReference>
<keyword evidence="3" id="KW-0653">Protein transport</keyword>
<dbReference type="GO" id="GO:0005774">
    <property type="term" value="C:vacuolar membrane"/>
    <property type="evidence" value="ECO:0007669"/>
    <property type="project" value="TreeGrafter"/>
</dbReference>
<evidence type="ECO:0000256" key="3">
    <source>
        <dbReference type="ARBA" id="ARBA00022927"/>
    </source>
</evidence>
<evidence type="ECO:0000313" key="4">
    <source>
        <dbReference type="EMBL" id="KAF8393853.1"/>
    </source>
</evidence>
<dbReference type="OrthoDB" id="9984275at2759"/>
<sequence>MATPASEYPLVRFNHPDIQGAVVLPFLSGKAHSLEFGMGGVGKLQGLECGINFKSSNGDCRVRHNLRGHIMLRAAVNLYMEIDRFSMSARFCKEIGELYELEQNIQQSIVFFECNVESTNVLVFFFRYPKAINIYEEIARKSLNNNLLKYGVKGHLLNAGLCQLCKGDVVAITNSLERYQELDPTFSGTREYKFLSDLAAAIEEDVTKFTDVVKEFDSMTTLVYSNTPADFDFKLESLA</sequence>
<dbReference type="EMBL" id="JABCRI010000014">
    <property type="protein sequence ID" value="KAF8393853.1"/>
    <property type="molecule type" value="Genomic_DNA"/>
</dbReference>